<feature type="transmembrane region" description="Helical" evidence="7">
    <location>
        <begin position="368"/>
        <end position="390"/>
    </location>
</feature>
<feature type="domain" description="ABC3 transporter permease C-terminal" evidence="8">
    <location>
        <begin position="287"/>
        <end position="400"/>
    </location>
</feature>
<comment type="subcellular location">
    <subcellularLocation>
        <location evidence="1">Cell membrane</location>
        <topology evidence="1">Multi-pass membrane protein</topology>
    </subcellularLocation>
</comment>
<evidence type="ECO:0000256" key="4">
    <source>
        <dbReference type="ARBA" id="ARBA00022989"/>
    </source>
</evidence>
<evidence type="ECO:0000256" key="5">
    <source>
        <dbReference type="ARBA" id="ARBA00023136"/>
    </source>
</evidence>
<comment type="caution">
    <text evidence="10">The sequence shown here is derived from an EMBL/GenBank/DDBJ whole genome shotgun (WGS) entry which is preliminary data.</text>
</comment>
<dbReference type="Proteomes" id="UP000178490">
    <property type="component" value="Unassembled WGS sequence"/>
</dbReference>
<dbReference type="PANTHER" id="PTHR30572:SF4">
    <property type="entry name" value="ABC TRANSPORTER PERMEASE YTRF"/>
    <property type="match status" value="1"/>
</dbReference>
<feature type="transmembrane region" description="Helical" evidence="7">
    <location>
        <begin position="21"/>
        <end position="42"/>
    </location>
</feature>
<evidence type="ECO:0000256" key="7">
    <source>
        <dbReference type="SAM" id="Phobius"/>
    </source>
</evidence>
<dbReference type="InterPro" id="IPR050250">
    <property type="entry name" value="Macrolide_Exporter_MacB"/>
</dbReference>
<dbReference type="AlphaFoldDB" id="A0A1F6NYE8"/>
<dbReference type="PANTHER" id="PTHR30572">
    <property type="entry name" value="MEMBRANE COMPONENT OF TRANSPORTER-RELATED"/>
    <property type="match status" value="1"/>
</dbReference>
<evidence type="ECO:0000313" key="11">
    <source>
        <dbReference type="Proteomes" id="UP000178490"/>
    </source>
</evidence>
<reference evidence="10 11" key="1">
    <citation type="journal article" date="2016" name="Nat. Commun.">
        <title>Thousands of microbial genomes shed light on interconnected biogeochemical processes in an aquifer system.</title>
        <authorList>
            <person name="Anantharaman K."/>
            <person name="Brown C.T."/>
            <person name="Hug L.A."/>
            <person name="Sharon I."/>
            <person name="Castelle C.J."/>
            <person name="Probst A.J."/>
            <person name="Thomas B.C."/>
            <person name="Singh A."/>
            <person name="Wilkins M.J."/>
            <person name="Karaoz U."/>
            <person name="Brodie E.L."/>
            <person name="Williams K.H."/>
            <person name="Hubbard S.S."/>
            <person name="Banfield J.F."/>
        </authorList>
    </citation>
    <scope>NUCLEOTIDE SEQUENCE [LARGE SCALE GENOMIC DNA]</scope>
</reference>
<sequence length="407" mass="43064">MNWLDLLEEIYWSLSANKVRSFLTVLGIVIGIGSVIAMVAVGQGAKDSIQASIQSVGSNLIIITPGAQRGVGSQVNAGRGSAQTLTQADADAIRSSVALIQSTAPELSRRYQVTAPGKNTNTQIIGTVPEYTDVRKIEVVDGSFISSKQQISNDKVAVIGPQARDDLFGIDAAVVGRPIRINNIEFKIIGVTKAKGGSGFSNPDSNIYIPITSAQRYLAGDTYVSTISVEATDQNSMATVQEDITNLLLTRHKISNTLLADFSVMNQADIVATASSVTNTFTMLLASVAGISLLVGGIGIMNMMLTTVTERTREIGLRKAIGADRKDISAQFLLEAVTLTFIGGVVGIILGWLLSLAVSKFAGMNTQISLSSVLLAFGVSALIGVIFGYYPASRAAKLNPIDALRYE</sequence>
<keyword evidence="2" id="KW-1003">Cell membrane</keyword>
<accession>A0A1F6NYE8</accession>
<gene>
    <name evidence="10" type="ORF">A2537_02090</name>
</gene>
<evidence type="ECO:0000313" key="10">
    <source>
        <dbReference type="EMBL" id="OGH88935.1"/>
    </source>
</evidence>
<evidence type="ECO:0000256" key="3">
    <source>
        <dbReference type="ARBA" id="ARBA00022692"/>
    </source>
</evidence>
<keyword evidence="5 7" id="KW-0472">Membrane</keyword>
<evidence type="ECO:0000259" key="9">
    <source>
        <dbReference type="Pfam" id="PF12704"/>
    </source>
</evidence>
<protein>
    <recommendedName>
        <fullName evidence="12">Multidrug ABC transporter substrate-binding protein</fullName>
    </recommendedName>
</protein>
<name>A0A1F6NYE8_9BACT</name>
<dbReference type="InterPro" id="IPR003838">
    <property type="entry name" value="ABC3_permease_C"/>
</dbReference>
<keyword evidence="4 7" id="KW-1133">Transmembrane helix</keyword>
<organism evidence="10 11">
    <name type="scientific">Candidatus Magasanikbacteria bacterium RIFOXYD2_FULL_36_9</name>
    <dbReference type="NCBI Taxonomy" id="1798707"/>
    <lineage>
        <taxon>Bacteria</taxon>
        <taxon>Candidatus Magasanikiibacteriota</taxon>
    </lineage>
</organism>
<evidence type="ECO:0000259" key="8">
    <source>
        <dbReference type="Pfam" id="PF02687"/>
    </source>
</evidence>
<comment type="similarity">
    <text evidence="6">Belongs to the ABC-4 integral membrane protein family.</text>
</comment>
<evidence type="ECO:0000256" key="6">
    <source>
        <dbReference type="ARBA" id="ARBA00038076"/>
    </source>
</evidence>
<feature type="transmembrane region" description="Helical" evidence="7">
    <location>
        <begin position="281"/>
        <end position="305"/>
    </location>
</feature>
<feature type="transmembrane region" description="Helical" evidence="7">
    <location>
        <begin position="332"/>
        <end position="356"/>
    </location>
</feature>
<keyword evidence="3 7" id="KW-0812">Transmembrane</keyword>
<dbReference type="Pfam" id="PF12704">
    <property type="entry name" value="MacB_PCD"/>
    <property type="match status" value="1"/>
</dbReference>
<feature type="domain" description="MacB-like periplasmic core" evidence="9">
    <location>
        <begin position="21"/>
        <end position="246"/>
    </location>
</feature>
<dbReference type="GO" id="GO:0022857">
    <property type="term" value="F:transmembrane transporter activity"/>
    <property type="evidence" value="ECO:0007669"/>
    <property type="project" value="TreeGrafter"/>
</dbReference>
<dbReference type="Pfam" id="PF02687">
    <property type="entry name" value="FtsX"/>
    <property type="match status" value="1"/>
</dbReference>
<proteinExistence type="inferred from homology"/>
<dbReference type="InterPro" id="IPR025857">
    <property type="entry name" value="MacB_PCD"/>
</dbReference>
<dbReference type="EMBL" id="MFRC01000057">
    <property type="protein sequence ID" value="OGH88935.1"/>
    <property type="molecule type" value="Genomic_DNA"/>
</dbReference>
<dbReference type="GO" id="GO:0005886">
    <property type="term" value="C:plasma membrane"/>
    <property type="evidence" value="ECO:0007669"/>
    <property type="project" value="UniProtKB-SubCell"/>
</dbReference>
<evidence type="ECO:0008006" key="12">
    <source>
        <dbReference type="Google" id="ProtNLM"/>
    </source>
</evidence>
<evidence type="ECO:0000256" key="2">
    <source>
        <dbReference type="ARBA" id="ARBA00022475"/>
    </source>
</evidence>
<evidence type="ECO:0000256" key="1">
    <source>
        <dbReference type="ARBA" id="ARBA00004651"/>
    </source>
</evidence>